<feature type="transmembrane region" description="Helical" evidence="7">
    <location>
        <begin position="334"/>
        <end position="355"/>
    </location>
</feature>
<protein>
    <submittedName>
        <fullName evidence="8">Glycosyl transferase family protein</fullName>
    </submittedName>
</protein>
<keyword evidence="3 8" id="KW-0808">Transferase</keyword>
<dbReference type="PANTHER" id="PTHR43867">
    <property type="entry name" value="CELLULOSE SYNTHASE CATALYTIC SUBUNIT A [UDP-FORMING]"/>
    <property type="match status" value="1"/>
</dbReference>
<evidence type="ECO:0000256" key="5">
    <source>
        <dbReference type="ARBA" id="ARBA00022989"/>
    </source>
</evidence>
<evidence type="ECO:0000313" key="8">
    <source>
        <dbReference type="EMBL" id="MXP08765.1"/>
    </source>
</evidence>
<dbReference type="OrthoDB" id="5294733at2"/>
<dbReference type="AlphaFoldDB" id="A0A6I4U1E7"/>
<dbReference type="GO" id="GO:0016020">
    <property type="term" value="C:membrane"/>
    <property type="evidence" value="ECO:0007669"/>
    <property type="project" value="UniProtKB-SubCell"/>
</dbReference>
<evidence type="ECO:0000256" key="3">
    <source>
        <dbReference type="ARBA" id="ARBA00022679"/>
    </source>
</evidence>
<dbReference type="InterPro" id="IPR029044">
    <property type="entry name" value="Nucleotide-diphossugar_trans"/>
</dbReference>
<accession>A0A6I4U1E7</accession>
<organism evidence="8 9">
    <name type="scientific">Alteriqipengyuania halimionae</name>
    <dbReference type="NCBI Taxonomy" id="1926630"/>
    <lineage>
        <taxon>Bacteria</taxon>
        <taxon>Pseudomonadati</taxon>
        <taxon>Pseudomonadota</taxon>
        <taxon>Alphaproteobacteria</taxon>
        <taxon>Sphingomonadales</taxon>
        <taxon>Erythrobacteraceae</taxon>
        <taxon>Alteriqipengyuania</taxon>
    </lineage>
</organism>
<dbReference type="Pfam" id="PF13641">
    <property type="entry name" value="Glyco_tranf_2_3"/>
    <property type="match status" value="1"/>
</dbReference>
<dbReference type="EMBL" id="WTYR01000001">
    <property type="protein sequence ID" value="MXP08765.1"/>
    <property type="molecule type" value="Genomic_DNA"/>
</dbReference>
<evidence type="ECO:0000256" key="1">
    <source>
        <dbReference type="ARBA" id="ARBA00004141"/>
    </source>
</evidence>
<keyword evidence="4 7" id="KW-0812">Transmembrane</keyword>
<keyword evidence="6 7" id="KW-0472">Membrane</keyword>
<gene>
    <name evidence="8" type="ORF">GRI68_01045</name>
</gene>
<evidence type="ECO:0000256" key="7">
    <source>
        <dbReference type="SAM" id="Phobius"/>
    </source>
</evidence>
<dbReference type="NCBIfam" id="NF011307">
    <property type="entry name" value="PRK14716.1-5"/>
    <property type="match status" value="1"/>
</dbReference>
<keyword evidence="5 7" id="KW-1133">Transmembrane helix</keyword>
<name>A0A6I4U1E7_9SPHN</name>
<dbReference type="GO" id="GO:0016757">
    <property type="term" value="F:glycosyltransferase activity"/>
    <property type="evidence" value="ECO:0007669"/>
    <property type="project" value="UniProtKB-KW"/>
</dbReference>
<dbReference type="PANTHER" id="PTHR43867:SF2">
    <property type="entry name" value="CELLULOSE SYNTHASE CATALYTIC SUBUNIT A [UDP-FORMING]"/>
    <property type="match status" value="1"/>
</dbReference>
<keyword evidence="9" id="KW-1185">Reference proteome</keyword>
<evidence type="ECO:0000256" key="6">
    <source>
        <dbReference type="ARBA" id="ARBA00023136"/>
    </source>
</evidence>
<evidence type="ECO:0000256" key="2">
    <source>
        <dbReference type="ARBA" id="ARBA00022676"/>
    </source>
</evidence>
<evidence type="ECO:0000256" key="4">
    <source>
        <dbReference type="ARBA" id="ARBA00022692"/>
    </source>
</evidence>
<dbReference type="Gene3D" id="3.90.550.10">
    <property type="entry name" value="Spore Coat Polysaccharide Biosynthesis Protein SpsA, Chain A"/>
    <property type="match status" value="1"/>
</dbReference>
<comment type="caution">
    <text evidence="8">The sequence shown here is derived from an EMBL/GenBank/DDBJ whole genome shotgun (WGS) entry which is preliminary data.</text>
</comment>
<feature type="transmembrane region" description="Helical" evidence="7">
    <location>
        <begin position="12"/>
        <end position="37"/>
    </location>
</feature>
<evidence type="ECO:0000313" key="9">
    <source>
        <dbReference type="Proteomes" id="UP000429229"/>
    </source>
</evidence>
<dbReference type="Proteomes" id="UP000429229">
    <property type="component" value="Unassembled WGS sequence"/>
</dbReference>
<proteinExistence type="predicted"/>
<dbReference type="SUPFAM" id="SSF53448">
    <property type="entry name" value="Nucleotide-diphospho-sugar transferases"/>
    <property type="match status" value="1"/>
</dbReference>
<dbReference type="InterPro" id="IPR050321">
    <property type="entry name" value="Glycosyltr_2/OpgH_subfam"/>
</dbReference>
<feature type="transmembrane region" description="Helical" evidence="7">
    <location>
        <begin position="367"/>
        <end position="385"/>
    </location>
</feature>
<reference evidence="8 9" key="1">
    <citation type="submission" date="2019-12" db="EMBL/GenBank/DDBJ databases">
        <title>Genomic-based taxomic classification of the family Erythrobacteraceae.</title>
        <authorList>
            <person name="Xu L."/>
        </authorList>
    </citation>
    <scope>NUCLEOTIDE SEQUENCE [LARGE SCALE GENOMIC DNA]</scope>
    <source>
        <strain evidence="8 9">LMG 29519</strain>
    </source>
</reference>
<keyword evidence="2" id="KW-0328">Glycosyltransferase</keyword>
<sequence length="455" mass="49778">MIGALGVAERELFLFAGFWLVIGSVDELAMDAMWGWLRLRGKAKSGRAPAAPEHLSGPIAVFIPTWREAAVIATTIAQIREAWPQAELRILVGLYPNDPATLVSAAQGAGADPRVRLVIHEREGPTTKADCLNRLYRALEDDEARRDVHYRAVLLQDAEDMVHPAAIGVVDRALDGHALVQLPVCPAHNPRSRYVSGHYADEFAEAHAKAMVVRTAFDVALPSAGVGCAVERGMLERLARQGAEGPFDPDSLTEDYELGFKVKALGGRSTFVRSRDERGRLVATISLFPGDIGAAARQKARWIHGIAFQGWDRIGWNGGWVDRWMMLRDRQGPLAALVLATAYALLIVEALLWLMDASHAPLGSIEPYVQGVVLFLLASLVWRAVCRVAFVRREYGWQQAGYALLRIPVGNVIAIMAGRRALVAYVRTLLGAPIRWDKTAHVGHPALLPTRAAAQ</sequence>
<comment type="subcellular location">
    <subcellularLocation>
        <location evidence="1">Membrane</location>
        <topology evidence="1">Multi-pass membrane protein</topology>
    </subcellularLocation>
</comment>